<dbReference type="PANTHER" id="PTHR18879">
    <property type="entry name" value="CENTROSOMAL PROTEIN OF 290 KDA"/>
    <property type="match status" value="1"/>
</dbReference>
<dbReference type="GO" id="GO:1905349">
    <property type="term" value="P:ciliary transition zone assembly"/>
    <property type="evidence" value="ECO:0007669"/>
    <property type="project" value="TreeGrafter"/>
</dbReference>
<dbReference type="Proteomes" id="UP000007875">
    <property type="component" value="Unassembled WGS sequence"/>
</dbReference>
<proteinExistence type="predicted"/>
<accession>H2YZT8</accession>
<evidence type="ECO:0000256" key="9">
    <source>
        <dbReference type="SAM" id="MobiDB-lite"/>
    </source>
</evidence>
<feature type="coiled-coil region" evidence="8">
    <location>
        <begin position="425"/>
        <end position="452"/>
    </location>
</feature>
<sequence length="456" mass="52895">REIAFENKQLRAAMKDILQAMKQTQQTTQQGVLKIPSLENLIQSMESKRNIGVESTTHSRAQLEQMTGRNDELRNELRHLRAEHAAVTNEKSELLKQVGYLQSEVDAIAQSSVSRLTSVPRHISAQSKIDGNSNDIITGLNEQLIQTLEELAKKDSMISDLKQSLESSKRKLNAIRHQTHLLYKDYSERESKFENERKSMEDERNKWREKDERDSVKLDEYQRLLDALKSDPEEMKSKLAETSRKVSLLRANEKSLIRRNKALEVTEAILTEDRNKLRNESFLIEKEVSERIGYLERHKEMSVFKLASLQNALEGTVPESELKMSNRKFDDLTKYRDLLQKENQFVVDNVKFAGLQVSEELKIASESLLATKQDLTIEKEKRHHLEESFEKLGNKELLSSDVEVSSAIQKVTILEMKELNERQRADHATRMYNKLKSSLQDLENRNLELDQKFNEV</sequence>
<feature type="region of interest" description="Disordered" evidence="9">
    <location>
        <begin position="192"/>
        <end position="212"/>
    </location>
</feature>
<evidence type="ECO:0000256" key="2">
    <source>
        <dbReference type="ARBA" id="ARBA00004300"/>
    </source>
</evidence>
<evidence type="ECO:0000313" key="11">
    <source>
        <dbReference type="Proteomes" id="UP000007875"/>
    </source>
</evidence>
<feature type="coiled-coil region" evidence="8">
    <location>
        <begin position="63"/>
        <end position="97"/>
    </location>
</feature>
<keyword evidence="5 8" id="KW-0175">Coiled coil</keyword>
<evidence type="ECO:0000256" key="8">
    <source>
        <dbReference type="SAM" id="Coils"/>
    </source>
</evidence>
<keyword evidence="4" id="KW-0970">Cilium biogenesis/degradation</keyword>
<keyword evidence="6" id="KW-0206">Cytoskeleton</keyword>
<comment type="subcellular location">
    <subcellularLocation>
        <location evidence="1">Cytoplasm</location>
        <location evidence="1">Cytoskeleton</location>
        <location evidence="1">Cilium basal body</location>
    </subcellularLocation>
    <subcellularLocation>
        <location evidence="2">Cytoplasm</location>
        <location evidence="2">Cytoskeleton</location>
        <location evidence="2">Microtubule organizing center</location>
        <location evidence="2">Centrosome</location>
    </subcellularLocation>
</comment>
<dbReference type="GO" id="GO:0097711">
    <property type="term" value="P:ciliary basal body-plasma membrane docking"/>
    <property type="evidence" value="ECO:0007669"/>
    <property type="project" value="TreeGrafter"/>
</dbReference>
<evidence type="ECO:0000256" key="6">
    <source>
        <dbReference type="ARBA" id="ARBA00023212"/>
    </source>
</evidence>
<dbReference type="Ensembl" id="ENSCSAVT00000010981.1">
    <property type="protein sequence ID" value="ENSCSAVP00000010850.1"/>
    <property type="gene ID" value="ENSCSAVG00000006359.1"/>
</dbReference>
<dbReference type="GO" id="GO:0035869">
    <property type="term" value="C:ciliary transition zone"/>
    <property type="evidence" value="ECO:0007669"/>
    <property type="project" value="TreeGrafter"/>
</dbReference>
<evidence type="ECO:0000256" key="7">
    <source>
        <dbReference type="ARBA" id="ARBA00023273"/>
    </source>
</evidence>
<dbReference type="GeneTree" id="ENSGT00730000111039"/>
<evidence type="ECO:0000256" key="3">
    <source>
        <dbReference type="ARBA" id="ARBA00022490"/>
    </source>
</evidence>
<keyword evidence="11" id="KW-1185">Reference proteome</keyword>
<keyword evidence="3" id="KW-0963">Cytoplasm</keyword>
<evidence type="ECO:0000256" key="1">
    <source>
        <dbReference type="ARBA" id="ARBA00004120"/>
    </source>
</evidence>
<reference evidence="10" key="2">
    <citation type="submission" date="2025-08" db="UniProtKB">
        <authorList>
            <consortium name="Ensembl"/>
        </authorList>
    </citation>
    <scope>IDENTIFICATION</scope>
</reference>
<name>H2YZT8_CIOSA</name>
<evidence type="ECO:0000256" key="4">
    <source>
        <dbReference type="ARBA" id="ARBA00022794"/>
    </source>
</evidence>
<organism evidence="10 11">
    <name type="scientific">Ciona savignyi</name>
    <name type="common">Pacific transparent sea squirt</name>
    <dbReference type="NCBI Taxonomy" id="51511"/>
    <lineage>
        <taxon>Eukaryota</taxon>
        <taxon>Metazoa</taxon>
        <taxon>Chordata</taxon>
        <taxon>Tunicata</taxon>
        <taxon>Ascidiacea</taxon>
        <taxon>Phlebobranchia</taxon>
        <taxon>Cionidae</taxon>
        <taxon>Ciona</taxon>
    </lineage>
</organism>
<evidence type="ECO:0000256" key="5">
    <source>
        <dbReference type="ARBA" id="ARBA00023054"/>
    </source>
</evidence>
<keyword evidence="7" id="KW-0966">Cell projection</keyword>
<dbReference type="HOGENOM" id="CLU_551617_0_0_1"/>
<evidence type="ECO:0000313" key="10">
    <source>
        <dbReference type="Ensembl" id="ENSCSAVP00000010850.1"/>
    </source>
</evidence>
<dbReference type="GO" id="GO:0034451">
    <property type="term" value="C:centriolar satellite"/>
    <property type="evidence" value="ECO:0007669"/>
    <property type="project" value="TreeGrafter"/>
</dbReference>
<dbReference type="GO" id="GO:1905515">
    <property type="term" value="P:non-motile cilium assembly"/>
    <property type="evidence" value="ECO:0007669"/>
    <property type="project" value="TreeGrafter"/>
</dbReference>
<evidence type="ECO:0008006" key="12">
    <source>
        <dbReference type="Google" id="ProtNLM"/>
    </source>
</evidence>
<dbReference type="PANTHER" id="PTHR18879:SF20">
    <property type="entry name" value="CENTROSOMAL PROTEIN OF 290 KDA"/>
    <property type="match status" value="1"/>
</dbReference>
<dbReference type="InterPro" id="IPR026201">
    <property type="entry name" value="Cep290"/>
</dbReference>
<dbReference type="AlphaFoldDB" id="H2YZT8"/>
<reference evidence="10" key="3">
    <citation type="submission" date="2025-09" db="UniProtKB">
        <authorList>
            <consortium name="Ensembl"/>
        </authorList>
    </citation>
    <scope>IDENTIFICATION</scope>
</reference>
<reference evidence="11" key="1">
    <citation type="submission" date="2003-08" db="EMBL/GenBank/DDBJ databases">
        <authorList>
            <person name="Birren B."/>
            <person name="Nusbaum C."/>
            <person name="Abebe A."/>
            <person name="Abouelleil A."/>
            <person name="Adekoya E."/>
            <person name="Ait-zahra M."/>
            <person name="Allen N."/>
            <person name="Allen T."/>
            <person name="An P."/>
            <person name="Anderson M."/>
            <person name="Anderson S."/>
            <person name="Arachchi H."/>
            <person name="Armbruster J."/>
            <person name="Bachantsang P."/>
            <person name="Baldwin J."/>
            <person name="Barry A."/>
            <person name="Bayul T."/>
            <person name="Blitshsteyn B."/>
            <person name="Bloom T."/>
            <person name="Blye J."/>
            <person name="Boguslavskiy L."/>
            <person name="Borowsky M."/>
            <person name="Boukhgalter B."/>
            <person name="Brunache A."/>
            <person name="Butler J."/>
            <person name="Calixte N."/>
            <person name="Calvo S."/>
            <person name="Camarata J."/>
            <person name="Campo K."/>
            <person name="Chang J."/>
            <person name="Cheshatsang Y."/>
            <person name="Citroen M."/>
            <person name="Collymore A."/>
            <person name="Considine T."/>
            <person name="Cook A."/>
            <person name="Cooke P."/>
            <person name="Corum B."/>
            <person name="Cuomo C."/>
            <person name="David R."/>
            <person name="Dawoe T."/>
            <person name="Degray S."/>
            <person name="Dodge S."/>
            <person name="Dooley K."/>
            <person name="Dorje P."/>
            <person name="Dorjee K."/>
            <person name="Dorris L."/>
            <person name="Duffey N."/>
            <person name="Dupes A."/>
            <person name="Elkins T."/>
            <person name="Engels R."/>
            <person name="Erickson J."/>
            <person name="Farina A."/>
            <person name="Faro S."/>
            <person name="Ferreira P."/>
            <person name="Fischer H."/>
            <person name="Fitzgerald M."/>
            <person name="Foley K."/>
            <person name="Gage D."/>
            <person name="Galagan J."/>
            <person name="Gearin G."/>
            <person name="Gnerre S."/>
            <person name="Gnirke A."/>
            <person name="Goyette A."/>
            <person name="Graham J."/>
            <person name="Grandbois E."/>
            <person name="Gyaltsen K."/>
            <person name="Hafez N."/>
            <person name="Hagopian D."/>
            <person name="Hagos B."/>
            <person name="Hall J."/>
            <person name="Hatcher B."/>
            <person name="Heller A."/>
            <person name="Higgins H."/>
            <person name="Honan T."/>
            <person name="Horn A."/>
            <person name="Houde N."/>
            <person name="Hughes L."/>
            <person name="Hulme W."/>
            <person name="Husby E."/>
            <person name="Iliev I."/>
            <person name="Jaffe D."/>
            <person name="Jones C."/>
            <person name="Kamal M."/>
            <person name="Kamat A."/>
            <person name="Kamvysselis M."/>
            <person name="Karlsson E."/>
            <person name="Kells C."/>
            <person name="Kieu A."/>
            <person name="Kisner P."/>
            <person name="Kodira C."/>
            <person name="Kulbokas E."/>
            <person name="Labutti K."/>
            <person name="Lama D."/>
            <person name="Landers T."/>
            <person name="Leger J."/>
            <person name="Levine S."/>
            <person name="Lewis D."/>
            <person name="Lewis T."/>
            <person name="Lindblad-toh K."/>
            <person name="Liu X."/>
            <person name="Lokyitsang T."/>
            <person name="Lokyitsang Y."/>
            <person name="Lucien O."/>
            <person name="Lui A."/>
            <person name="Ma L.J."/>
            <person name="Mabbitt R."/>
            <person name="Macdonald J."/>
            <person name="Maclean C."/>
            <person name="Major J."/>
            <person name="Manning J."/>
            <person name="Marabella R."/>
            <person name="Maru K."/>
            <person name="Matthews C."/>
            <person name="Mauceli E."/>
            <person name="Mccarthy M."/>
            <person name="Mcdonough S."/>
            <person name="Mcghee T."/>
            <person name="Meldrim J."/>
            <person name="Meneus L."/>
            <person name="Mesirov J."/>
            <person name="Mihalev A."/>
            <person name="Mihova T."/>
            <person name="Mikkelsen T."/>
            <person name="Mlenga V."/>
            <person name="Moru K."/>
            <person name="Mozes J."/>
            <person name="Mulrain L."/>
            <person name="Munson G."/>
            <person name="Naylor J."/>
            <person name="Newes C."/>
            <person name="Nguyen C."/>
            <person name="Nguyen N."/>
            <person name="Nguyen T."/>
            <person name="Nicol R."/>
            <person name="Nielsen C."/>
            <person name="Nizzari M."/>
            <person name="Norbu C."/>
            <person name="Norbu N."/>
            <person name="O'donnell P."/>
            <person name="Okoawo O."/>
            <person name="O'leary S."/>
            <person name="Omotosho B."/>
            <person name="O'neill K."/>
            <person name="Osman S."/>
            <person name="Parker S."/>
            <person name="Perrin D."/>
            <person name="Phunkhang P."/>
            <person name="Piqani B."/>
            <person name="Purcell S."/>
            <person name="Rachupka T."/>
            <person name="Ramasamy U."/>
            <person name="Rameau R."/>
            <person name="Ray V."/>
            <person name="Raymond C."/>
            <person name="Retta R."/>
            <person name="Richardson S."/>
            <person name="Rise C."/>
            <person name="Rodriguez J."/>
            <person name="Rogers J."/>
            <person name="Rogov P."/>
            <person name="Rutman M."/>
            <person name="Schupbach R."/>
            <person name="Seaman C."/>
            <person name="Settipalli S."/>
            <person name="Sharpe T."/>
            <person name="Sheridan J."/>
            <person name="Sherpa N."/>
            <person name="Shi J."/>
            <person name="Smirnov S."/>
            <person name="Smith C."/>
            <person name="Sougnez C."/>
            <person name="Spencer B."/>
            <person name="Stalker J."/>
            <person name="Stange-thomann N."/>
            <person name="Stavropoulos S."/>
            <person name="Stetson K."/>
            <person name="Stone C."/>
            <person name="Stone S."/>
            <person name="Stubbs M."/>
            <person name="Talamas J."/>
            <person name="Tchuinga P."/>
            <person name="Tenzing P."/>
            <person name="Tesfaye S."/>
            <person name="Theodore J."/>
            <person name="Thoulutsang Y."/>
            <person name="Topham K."/>
            <person name="Towey S."/>
            <person name="Tsamla T."/>
            <person name="Tsomo N."/>
            <person name="Vallee D."/>
            <person name="Vassiliev H."/>
            <person name="Venkataraman V."/>
            <person name="Vinson J."/>
            <person name="Vo A."/>
            <person name="Wade C."/>
            <person name="Wang S."/>
            <person name="Wangchuk T."/>
            <person name="Wangdi T."/>
            <person name="Whittaker C."/>
            <person name="Wilkinson J."/>
            <person name="Wu Y."/>
            <person name="Wyman D."/>
            <person name="Yadav S."/>
            <person name="Yang S."/>
            <person name="Yang X."/>
            <person name="Yeager S."/>
            <person name="Yee E."/>
            <person name="Young G."/>
            <person name="Zainoun J."/>
            <person name="Zembeck L."/>
            <person name="Zimmer A."/>
            <person name="Zody M."/>
            <person name="Lander E."/>
        </authorList>
    </citation>
    <scope>NUCLEOTIDE SEQUENCE [LARGE SCALE GENOMIC DNA]</scope>
</reference>
<protein>
    <recommendedName>
        <fullName evidence="12">Centrosomal protein of 290kDa coiled-coil region domain-containing protein</fullName>
    </recommendedName>
</protein>